<protein>
    <submittedName>
        <fullName evidence="1">Uncharacterized protein</fullName>
    </submittedName>
</protein>
<dbReference type="AlphaFoldDB" id="A0A4Y2VVY7"/>
<accession>A0A4Y2VVY7</accession>
<evidence type="ECO:0000313" key="1">
    <source>
        <dbReference type="EMBL" id="GBO28538.1"/>
    </source>
</evidence>
<gene>
    <name evidence="1" type="ORF">AVEN_98803_1</name>
</gene>
<keyword evidence="2" id="KW-1185">Reference proteome</keyword>
<evidence type="ECO:0000313" key="2">
    <source>
        <dbReference type="Proteomes" id="UP000499080"/>
    </source>
</evidence>
<dbReference type="Proteomes" id="UP000499080">
    <property type="component" value="Unassembled WGS sequence"/>
</dbReference>
<reference evidence="1 2" key="1">
    <citation type="journal article" date="2019" name="Sci. Rep.">
        <title>Orb-weaving spider Araneus ventricosus genome elucidates the spidroin gene catalogue.</title>
        <authorList>
            <person name="Kono N."/>
            <person name="Nakamura H."/>
            <person name="Ohtoshi R."/>
            <person name="Moran D.A.P."/>
            <person name="Shinohara A."/>
            <person name="Yoshida Y."/>
            <person name="Fujiwara M."/>
            <person name="Mori M."/>
            <person name="Tomita M."/>
            <person name="Arakawa K."/>
        </authorList>
    </citation>
    <scope>NUCLEOTIDE SEQUENCE [LARGE SCALE GENOMIC DNA]</scope>
</reference>
<dbReference type="EMBL" id="BGPR01051607">
    <property type="protein sequence ID" value="GBO28538.1"/>
    <property type="molecule type" value="Genomic_DNA"/>
</dbReference>
<name>A0A4Y2VVY7_ARAVE</name>
<organism evidence="1 2">
    <name type="scientific">Araneus ventricosus</name>
    <name type="common">Orbweaver spider</name>
    <name type="synonym">Epeira ventricosa</name>
    <dbReference type="NCBI Taxonomy" id="182803"/>
    <lineage>
        <taxon>Eukaryota</taxon>
        <taxon>Metazoa</taxon>
        <taxon>Ecdysozoa</taxon>
        <taxon>Arthropoda</taxon>
        <taxon>Chelicerata</taxon>
        <taxon>Arachnida</taxon>
        <taxon>Araneae</taxon>
        <taxon>Araneomorphae</taxon>
        <taxon>Entelegynae</taxon>
        <taxon>Araneoidea</taxon>
        <taxon>Araneidae</taxon>
        <taxon>Araneus</taxon>
    </lineage>
</organism>
<comment type="caution">
    <text evidence="1">The sequence shown here is derived from an EMBL/GenBank/DDBJ whole genome shotgun (WGS) entry which is preliminary data.</text>
</comment>
<sequence>MFGAIHYRTGSYRNKDLFAFSDLGFISCQLMISAFNQGFVASVNLQVANCLATILCESLVQINLHFSTRNFIASLSHVAVYFQEESSFEVHGNRSDEFDFWLNAVEDSKMVSLTLQRGLHANSKTDSRMSLSSSDRDLPFSRLKLL</sequence>
<proteinExistence type="predicted"/>